<dbReference type="Proteomes" id="UP001279734">
    <property type="component" value="Unassembled WGS sequence"/>
</dbReference>
<keyword evidence="1" id="KW-0812">Transmembrane</keyword>
<accession>A0AAD3T4W0</accession>
<evidence type="ECO:0000256" key="1">
    <source>
        <dbReference type="SAM" id="Phobius"/>
    </source>
</evidence>
<proteinExistence type="predicted"/>
<dbReference type="EMBL" id="BSYO01000025">
    <property type="protein sequence ID" value="GMH22943.1"/>
    <property type="molecule type" value="Genomic_DNA"/>
</dbReference>
<dbReference type="AlphaFoldDB" id="A0AAD3T4W0"/>
<protein>
    <submittedName>
        <fullName evidence="2">Uncharacterized protein</fullName>
    </submittedName>
</protein>
<keyword evidence="1" id="KW-0472">Membrane</keyword>
<evidence type="ECO:0000313" key="3">
    <source>
        <dbReference type="Proteomes" id="UP001279734"/>
    </source>
</evidence>
<gene>
    <name evidence="2" type="ORF">Nepgr_024786</name>
</gene>
<sequence>MNSSIVNRNDVKEGDSRRGDLLEISEDPLEGMVTALAFVNCYHHALISQKSPPFPSIFLSVLCYPTLIILILKLFWENLRNPEDDFLL</sequence>
<feature type="transmembrane region" description="Helical" evidence="1">
    <location>
        <begin position="57"/>
        <end position="76"/>
    </location>
</feature>
<name>A0AAD3T4W0_NEPGR</name>
<evidence type="ECO:0000313" key="2">
    <source>
        <dbReference type="EMBL" id="GMH22943.1"/>
    </source>
</evidence>
<organism evidence="2 3">
    <name type="scientific">Nepenthes gracilis</name>
    <name type="common">Slender pitcher plant</name>
    <dbReference type="NCBI Taxonomy" id="150966"/>
    <lineage>
        <taxon>Eukaryota</taxon>
        <taxon>Viridiplantae</taxon>
        <taxon>Streptophyta</taxon>
        <taxon>Embryophyta</taxon>
        <taxon>Tracheophyta</taxon>
        <taxon>Spermatophyta</taxon>
        <taxon>Magnoliopsida</taxon>
        <taxon>eudicotyledons</taxon>
        <taxon>Gunneridae</taxon>
        <taxon>Pentapetalae</taxon>
        <taxon>Caryophyllales</taxon>
        <taxon>Nepenthaceae</taxon>
        <taxon>Nepenthes</taxon>
    </lineage>
</organism>
<keyword evidence="3" id="KW-1185">Reference proteome</keyword>
<comment type="caution">
    <text evidence="2">The sequence shown here is derived from an EMBL/GenBank/DDBJ whole genome shotgun (WGS) entry which is preliminary data.</text>
</comment>
<reference evidence="2" key="1">
    <citation type="submission" date="2023-05" db="EMBL/GenBank/DDBJ databases">
        <title>Nepenthes gracilis genome sequencing.</title>
        <authorList>
            <person name="Fukushima K."/>
        </authorList>
    </citation>
    <scope>NUCLEOTIDE SEQUENCE</scope>
    <source>
        <strain evidence="2">SING2019-196</strain>
    </source>
</reference>
<keyword evidence="1" id="KW-1133">Transmembrane helix</keyword>